<dbReference type="EMBL" id="CAJVCH010275193">
    <property type="protein sequence ID" value="CAG7734715.1"/>
    <property type="molecule type" value="Genomic_DNA"/>
</dbReference>
<name>A0A8J2K8D1_9HEXA</name>
<protein>
    <submittedName>
        <fullName evidence="1">Uncharacterized protein</fullName>
    </submittedName>
</protein>
<organism evidence="1 2">
    <name type="scientific">Allacma fusca</name>
    <dbReference type="NCBI Taxonomy" id="39272"/>
    <lineage>
        <taxon>Eukaryota</taxon>
        <taxon>Metazoa</taxon>
        <taxon>Ecdysozoa</taxon>
        <taxon>Arthropoda</taxon>
        <taxon>Hexapoda</taxon>
        <taxon>Collembola</taxon>
        <taxon>Symphypleona</taxon>
        <taxon>Sminthuridae</taxon>
        <taxon>Allacma</taxon>
    </lineage>
</organism>
<evidence type="ECO:0000313" key="2">
    <source>
        <dbReference type="Proteomes" id="UP000708208"/>
    </source>
</evidence>
<dbReference type="Proteomes" id="UP000708208">
    <property type="component" value="Unassembled WGS sequence"/>
</dbReference>
<keyword evidence="2" id="KW-1185">Reference proteome</keyword>
<sequence length="187" mass="21019">EDYVLYSSYKARLHGSNTSFTHKLIFGFIYFVYPNATSDIAVVPLSWEKLSEKNATGLHVINPLNSKLVSKQVLPDDGWTQYSIKKTVGSVYERELEARQKQNRAVDTSDVNTHLDKKRKRIPVKSFNTVAPVKMRKHFTHVTTPVYSEDSFDESSLPLPLPTLGNSSMNEISLTTNVAGKSGVNVR</sequence>
<evidence type="ECO:0000313" key="1">
    <source>
        <dbReference type="EMBL" id="CAG7734715.1"/>
    </source>
</evidence>
<gene>
    <name evidence="1" type="ORF">AFUS01_LOCUS23090</name>
</gene>
<accession>A0A8J2K8D1</accession>
<proteinExistence type="predicted"/>
<dbReference type="AlphaFoldDB" id="A0A8J2K8D1"/>
<feature type="non-terminal residue" evidence="1">
    <location>
        <position position="1"/>
    </location>
</feature>
<reference evidence="1" key="1">
    <citation type="submission" date="2021-06" db="EMBL/GenBank/DDBJ databases">
        <authorList>
            <person name="Hodson N. C."/>
            <person name="Mongue J. A."/>
            <person name="Jaron S. K."/>
        </authorList>
    </citation>
    <scope>NUCLEOTIDE SEQUENCE</scope>
</reference>
<comment type="caution">
    <text evidence="1">The sequence shown here is derived from an EMBL/GenBank/DDBJ whole genome shotgun (WGS) entry which is preliminary data.</text>
</comment>